<dbReference type="STRING" id="391936.S7S_12710"/>
<proteinExistence type="inferred from homology"/>
<keyword evidence="11" id="KW-1185">Reference proteome</keyword>
<evidence type="ECO:0000256" key="4">
    <source>
        <dbReference type="ARBA" id="ARBA00022764"/>
    </source>
</evidence>
<evidence type="ECO:0000313" key="11">
    <source>
        <dbReference type="Proteomes" id="UP000006764"/>
    </source>
</evidence>
<evidence type="ECO:0000256" key="3">
    <source>
        <dbReference type="ARBA" id="ARBA00022729"/>
    </source>
</evidence>
<dbReference type="Proteomes" id="UP000006764">
    <property type="component" value="Chromosome"/>
</dbReference>
<dbReference type="Gene3D" id="3.40.30.10">
    <property type="entry name" value="Glutaredoxin"/>
    <property type="match status" value="1"/>
</dbReference>
<comment type="subcellular location">
    <subcellularLocation>
        <location evidence="1 7">Periplasm</location>
    </subcellularLocation>
</comment>
<feature type="chain" id="PRO_5010005834" description="Thiol:disulfide interchange protein" evidence="7">
    <location>
        <begin position="22"/>
        <end position="243"/>
    </location>
</feature>
<dbReference type="CDD" id="cd03020">
    <property type="entry name" value="DsbA_DsbC_DsbG"/>
    <property type="match status" value="1"/>
</dbReference>
<dbReference type="AlphaFoldDB" id="A0A0B4XL47"/>
<comment type="function">
    <text evidence="7">Required for disulfide bond formation in some periplasmic proteins. Acts by transferring its disulfide bond to other proteins and is reduced in the process.</text>
</comment>
<dbReference type="InterPro" id="IPR051470">
    <property type="entry name" value="Thiol:disulfide_interchange"/>
</dbReference>
<evidence type="ECO:0000256" key="2">
    <source>
        <dbReference type="ARBA" id="ARBA00009813"/>
    </source>
</evidence>
<evidence type="ECO:0000256" key="1">
    <source>
        <dbReference type="ARBA" id="ARBA00004418"/>
    </source>
</evidence>
<dbReference type="PANTHER" id="PTHR35272:SF3">
    <property type="entry name" value="THIOL:DISULFIDE INTERCHANGE PROTEIN DSBC"/>
    <property type="match status" value="1"/>
</dbReference>
<keyword evidence="3 7" id="KW-0732">Signal</keyword>
<keyword evidence="10" id="KW-0413">Isomerase</keyword>
<keyword evidence="6 7" id="KW-0676">Redox-active center</keyword>
<evidence type="ECO:0000313" key="10">
    <source>
        <dbReference type="EMBL" id="AJD48954.1"/>
    </source>
</evidence>
<dbReference type="SUPFAM" id="SSF52833">
    <property type="entry name" value="Thioredoxin-like"/>
    <property type="match status" value="1"/>
</dbReference>
<organism evidence="10 11">
    <name type="scientific">Isoalcanivorax pacificus W11-5</name>
    <dbReference type="NCBI Taxonomy" id="391936"/>
    <lineage>
        <taxon>Bacteria</taxon>
        <taxon>Pseudomonadati</taxon>
        <taxon>Pseudomonadota</taxon>
        <taxon>Gammaproteobacteria</taxon>
        <taxon>Oceanospirillales</taxon>
        <taxon>Alcanivoracaceae</taxon>
        <taxon>Isoalcanivorax</taxon>
    </lineage>
</organism>
<dbReference type="EMBL" id="CP004387">
    <property type="protein sequence ID" value="AJD48954.1"/>
    <property type="molecule type" value="Genomic_DNA"/>
</dbReference>
<dbReference type="GO" id="GO:0016853">
    <property type="term" value="F:isomerase activity"/>
    <property type="evidence" value="ECO:0007669"/>
    <property type="project" value="UniProtKB-KW"/>
</dbReference>
<protein>
    <recommendedName>
        <fullName evidence="7">Thiol:disulfide interchange protein</fullName>
    </recommendedName>
</protein>
<dbReference type="OrthoDB" id="12976at2"/>
<dbReference type="InterPro" id="IPR018950">
    <property type="entry name" value="DiS-bond_isomerase_DsbC/G_N"/>
</dbReference>
<dbReference type="InterPro" id="IPR036249">
    <property type="entry name" value="Thioredoxin-like_sf"/>
</dbReference>
<dbReference type="HOGENOM" id="CLU_083593_0_0_6"/>
<evidence type="ECO:0000256" key="7">
    <source>
        <dbReference type="RuleBase" id="RU364038"/>
    </source>
</evidence>
<comment type="similarity">
    <text evidence="2 7">Belongs to the thioredoxin family. DsbC subfamily.</text>
</comment>
<dbReference type="SUPFAM" id="SSF54423">
    <property type="entry name" value="DsbC/DsbG N-terminal domain-like"/>
    <property type="match status" value="1"/>
</dbReference>
<gene>
    <name evidence="10" type="ORF">S7S_12710</name>
</gene>
<dbReference type="Pfam" id="PF13098">
    <property type="entry name" value="Thioredoxin_2"/>
    <property type="match status" value="1"/>
</dbReference>
<accession>A0A0B4XL47</accession>
<reference evidence="10 11" key="1">
    <citation type="journal article" date="2012" name="J. Bacteriol.">
        <title>Genome sequence of an alkane-degrading bacterium, Alcanivorax pacificus type strain W11-5, isolated from deep sea sediment.</title>
        <authorList>
            <person name="Lai Q."/>
            <person name="Shao Z."/>
        </authorList>
    </citation>
    <scope>NUCLEOTIDE SEQUENCE [LARGE SCALE GENOMIC DNA]</scope>
    <source>
        <strain evidence="10 11">W11-5</strain>
    </source>
</reference>
<name>A0A0B4XL47_9GAMM</name>
<evidence type="ECO:0000259" key="9">
    <source>
        <dbReference type="Pfam" id="PF13098"/>
    </source>
</evidence>
<feature type="signal peptide" evidence="7">
    <location>
        <begin position="1"/>
        <end position="21"/>
    </location>
</feature>
<feature type="domain" description="Thioredoxin-like fold" evidence="9">
    <location>
        <begin position="122"/>
        <end position="238"/>
    </location>
</feature>
<dbReference type="KEGG" id="apac:S7S_12710"/>
<evidence type="ECO:0000259" key="8">
    <source>
        <dbReference type="Pfam" id="PF10411"/>
    </source>
</evidence>
<dbReference type="Pfam" id="PF10411">
    <property type="entry name" value="DsbC_N"/>
    <property type="match status" value="1"/>
</dbReference>
<dbReference type="Gene3D" id="3.10.450.70">
    <property type="entry name" value="Disulphide bond isomerase, DsbC/G, N-terminal"/>
    <property type="match status" value="1"/>
</dbReference>
<dbReference type="InterPro" id="IPR033954">
    <property type="entry name" value="DiS-bond_Isoase_DsbC/G"/>
</dbReference>
<dbReference type="InterPro" id="IPR012336">
    <property type="entry name" value="Thioredoxin-like_fold"/>
</dbReference>
<dbReference type="RefSeq" id="WP_008738665.1">
    <property type="nucleotide sequence ID" value="NZ_CP004387.1"/>
</dbReference>
<dbReference type="GO" id="GO:0042597">
    <property type="term" value="C:periplasmic space"/>
    <property type="evidence" value="ECO:0007669"/>
    <property type="project" value="UniProtKB-SubCell"/>
</dbReference>
<dbReference type="InterPro" id="IPR009094">
    <property type="entry name" value="DiS-bond_isomerase_DsbC/G_N_sf"/>
</dbReference>
<feature type="domain" description="Disulphide bond isomerase DsbC/G N-terminal" evidence="8">
    <location>
        <begin position="26"/>
        <end position="92"/>
    </location>
</feature>
<keyword evidence="4 7" id="KW-0574">Periplasm</keyword>
<dbReference type="PANTHER" id="PTHR35272">
    <property type="entry name" value="THIOL:DISULFIDE INTERCHANGE PROTEIN DSBC-RELATED"/>
    <property type="match status" value="1"/>
</dbReference>
<evidence type="ECO:0000256" key="5">
    <source>
        <dbReference type="ARBA" id="ARBA00023157"/>
    </source>
</evidence>
<sequence length="243" mass="26879">MIKYTRRVWVLLLLAAFQTHAHGSDEHSQIADKIKKINPNMTVTHVRETPIPNIMEVEVNGSQLIYSSENGDYIFTGQMVDISQGTNNNLTENRQQEIRSKLLSEMNPSTFITFSAKGDEIGEVFVFTDTSCAYCQNFHKQIEAINEGGISVHYIAFPRAGLNDPVASLMEKVWCASNPRAALTEAKLSGRVTQPAVPCQAPVAEHFQTGLKMGVHGTPYILTTDGRKLGGYLSSDDLISNFN</sequence>
<evidence type="ECO:0000256" key="6">
    <source>
        <dbReference type="ARBA" id="ARBA00023284"/>
    </source>
</evidence>
<keyword evidence="5" id="KW-1015">Disulfide bond</keyword>